<feature type="transmembrane region" description="Helical" evidence="1">
    <location>
        <begin position="535"/>
        <end position="557"/>
    </location>
</feature>
<gene>
    <name evidence="2" type="ORF">PPENT_87.1.T0370224</name>
</gene>
<evidence type="ECO:0000313" key="2">
    <source>
        <dbReference type="EMBL" id="CAD8162148.1"/>
    </source>
</evidence>
<sequence length="679" mass="80490">MIKKTFSGISLRDKQKFTFKEQNGLLCYTFTQIVLIGKGEAKIYGLSNNKKIQVASLNEKQNQCKCKFIMDENNFTHLLCIGDESITINVLGYRLENQVQELQENNQHENLIIRDQSRVLKQKEVDSNEFELLSKKEKKEYKKIQNQKQLLQNLNIFFDMFKSIQKWRMRNQLKLYFLLLSIFSTLLIGIILVVTQNLVYKEVVLTTQQISTKLTDNEISNQFETQMHLFFEVNHKNYRALDKIAQLFTFVQLELSLITQKSDQCPVNQTQNYRKSNICYNIFNLKSGQELNQIQQKDLYYHLKHQSLLQELLFLFDPEQFIIGNWSIGYSKQSYFSAYQAIGYYSNFNIATRPFYTNHIKKANSSEYIFSDVFFNFENEYKVTISKNLTNDITDGIVATQFEFKIIKKFFQENFLILNKDGLILIGNVQMYFQPNRTNVFFFNESLTGFNENDWNSVKNYMDYNISEPNCTTLNSLYLCRYNKILLMDVMIFAKFLRFSNLILIILKNIEKDKDLEQQLIWIEDQKNLQITQLLTYQLIAALGTSLIAILIVRYICRYMTYLERLAHSHFQNKPVDFQVYSFLREIKKHSQSQSTNITLNLSDSYYKLISQLTARPFIKNDECKNFESFQFPCSKKQRNLPKWKSSILELYDKQGISKQKCKALILNLLRLSYQRHKY</sequence>
<evidence type="ECO:0008006" key="4">
    <source>
        <dbReference type="Google" id="ProtNLM"/>
    </source>
</evidence>
<organism evidence="2 3">
    <name type="scientific">Paramecium pentaurelia</name>
    <dbReference type="NCBI Taxonomy" id="43138"/>
    <lineage>
        <taxon>Eukaryota</taxon>
        <taxon>Sar</taxon>
        <taxon>Alveolata</taxon>
        <taxon>Ciliophora</taxon>
        <taxon>Intramacronucleata</taxon>
        <taxon>Oligohymenophorea</taxon>
        <taxon>Peniculida</taxon>
        <taxon>Parameciidae</taxon>
        <taxon>Paramecium</taxon>
    </lineage>
</organism>
<dbReference type="AlphaFoldDB" id="A0A8S1UBC4"/>
<accession>A0A8S1UBC4</accession>
<protein>
    <recommendedName>
        <fullName evidence="4">Transmembrane protein</fullName>
    </recommendedName>
</protein>
<name>A0A8S1UBC4_9CILI</name>
<dbReference type="Proteomes" id="UP000689195">
    <property type="component" value="Unassembled WGS sequence"/>
</dbReference>
<keyword evidence="1" id="KW-0472">Membrane</keyword>
<evidence type="ECO:0000256" key="1">
    <source>
        <dbReference type="SAM" id="Phobius"/>
    </source>
</evidence>
<evidence type="ECO:0000313" key="3">
    <source>
        <dbReference type="Proteomes" id="UP000689195"/>
    </source>
</evidence>
<proteinExistence type="predicted"/>
<keyword evidence="1" id="KW-1133">Transmembrane helix</keyword>
<dbReference type="OrthoDB" id="305634at2759"/>
<keyword evidence="3" id="KW-1185">Reference proteome</keyword>
<comment type="caution">
    <text evidence="2">The sequence shown here is derived from an EMBL/GenBank/DDBJ whole genome shotgun (WGS) entry which is preliminary data.</text>
</comment>
<feature type="transmembrane region" description="Helical" evidence="1">
    <location>
        <begin position="175"/>
        <end position="194"/>
    </location>
</feature>
<reference evidence="2" key="1">
    <citation type="submission" date="2021-01" db="EMBL/GenBank/DDBJ databases">
        <authorList>
            <consortium name="Genoscope - CEA"/>
            <person name="William W."/>
        </authorList>
    </citation>
    <scope>NUCLEOTIDE SEQUENCE</scope>
</reference>
<keyword evidence="1" id="KW-0812">Transmembrane</keyword>
<dbReference type="EMBL" id="CAJJDO010000037">
    <property type="protein sequence ID" value="CAD8162148.1"/>
    <property type="molecule type" value="Genomic_DNA"/>
</dbReference>